<sequence length="290" mass="32461">MNFKHGMVLAGVALVVSACGGGSDDKKEPHEPYVNFQVEVDSDYDGRVNNIFIMGRNMPSEITLPWGQRDADDEYDSCDEDIYENAATVRVSAPSYCVTERSFVSVAFKFQYTNSTYENIDLEFEGLGYEVRIYEYDSGVVGDEVWNSSYAAQRVVDDFRGKFPDETVNNFDPLLTTSQVLDASDSYPSYGSFSGVTFAGDSNFQPGYASYDPDYLFKNPDESTEELCDWTLVYNPTSGKYTKVLCFGDNSLLPAPGSTDDVQFLVRITVNFNDYVQQPQDIILTFTSPN</sequence>
<organism evidence="1 2">
    <name type="scientific">Ketobacter alkanivorans</name>
    <dbReference type="NCBI Taxonomy" id="1917421"/>
    <lineage>
        <taxon>Bacteria</taxon>
        <taxon>Pseudomonadati</taxon>
        <taxon>Pseudomonadota</taxon>
        <taxon>Gammaproteobacteria</taxon>
        <taxon>Pseudomonadales</taxon>
        <taxon>Ketobacteraceae</taxon>
        <taxon>Ketobacter</taxon>
    </lineage>
</organism>
<dbReference type="RefSeq" id="WP_101895787.1">
    <property type="nucleotide sequence ID" value="NZ_CP022684.1"/>
</dbReference>
<name>A0A2K9LQ51_9GAMM</name>
<evidence type="ECO:0000313" key="2">
    <source>
        <dbReference type="Proteomes" id="UP000235116"/>
    </source>
</evidence>
<accession>A0A2K9LQ51</accession>
<evidence type="ECO:0008006" key="3">
    <source>
        <dbReference type="Google" id="ProtNLM"/>
    </source>
</evidence>
<dbReference type="AlphaFoldDB" id="A0A2K9LQ51"/>
<protein>
    <recommendedName>
        <fullName evidence="3">Lipoprotein</fullName>
    </recommendedName>
</protein>
<gene>
    <name evidence="1" type="ORF">Kalk_19145</name>
</gene>
<keyword evidence="2" id="KW-1185">Reference proteome</keyword>
<proteinExistence type="predicted"/>
<evidence type="ECO:0000313" key="1">
    <source>
        <dbReference type="EMBL" id="AUM14413.1"/>
    </source>
</evidence>
<dbReference type="PROSITE" id="PS51257">
    <property type="entry name" value="PROKAR_LIPOPROTEIN"/>
    <property type="match status" value="1"/>
</dbReference>
<dbReference type="OrthoDB" id="9842645at2"/>
<dbReference type="EMBL" id="CP022684">
    <property type="protein sequence ID" value="AUM14413.1"/>
    <property type="molecule type" value="Genomic_DNA"/>
</dbReference>
<dbReference type="Proteomes" id="UP000235116">
    <property type="component" value="Chromosome"/>
</dbReference>
<reference evidence="2" key="1">
    <citation type="submission" date="2017-08" db="EMBL/GenBank/DDBJ databases">
        <title>Direct submision.</title>
        <authorList>
            <person name="Kim S.-J."/>
            <person name="Rhee S.-K."/>
        </authorList>
    </citation>
    <scope>NUCLEOTIDE SEQUENCE [LARGE SCALE GENOMIC DNA]</scope>
    <source>
        <strain evidence="2">GI5</strain>
    </source>
</reference>
<dbReference type="KEGG" id="kak:Kalk_19145"/>